<dbReference type="InterPro" id="IPR001503">
    <property type="entry name" value="Glyco_trans_10"/>
</dbReference>
<dbReference type="InterPro" id="IPR038577">
    <property type="entry name" value="GT10-like_C_sf"/>
</dbReference>
<evidence type="ECO:0000256" key="8">
    <source>
        <dbReference type="ARBA" id="ARBA00022989"/>
    </source>
</evidence>
<dbReference type="EMBL" id="AAFI02000219">
    <property type="protein sequence ID" value="EAL60561.1"/>
    <property type="molecule type" value="Genomic_DNA"/>
</dbReference>
<keyword evidence="11" id="KW-0325">Glycoprotein</keyword>
<comment type="pathway">
    <text evidence="2">Protein modification; protein glycosylation.</text>
</comment>
<dbReference type="PANTHER" id="PTHR11929:SF220">
    <property type="entry name" value="FUCOSYLTRANSFERASE"/>
    <property type="match status" value="1"/>
</dbReference>
<dbReference type="InterPro" id="IPR055270">
    <property type="entry name" value="Glyco_tran_10_C"/>
</dbReference>
<evidence type="ECO:0000256" key="6">
    <source>
        <dbReference type="ARBA" id="ARBA00022692"/>
    </source>
</evidence>
<dbReference type="FunFam" id="3.40.50.11660:FF:000005">
    <property type="entry name" value="Glycoprotein 3-alpha-L-fucosyltransferase A"/>
    <property type="match status" value="1"/>
</dbReference>
<dbReference type="EC" id="2.4.1.-" evidence="14"/>
<name>Q54BB7_DICDI</name>
<dbReference type="eggNOG" id="KOG2619">
    <property type="taxonomic scope" value="Eukaryota"/>
</dbReference>
<organism evidence="16 17">
    <name type="scientific">Dictyostelium discoideum</name>
    <name type="common">Social amoeba</name>
    <dbReference type="NCBI Taxonomy" id="44689"/>
    <lineage>
        <taxon>Eukaryota</taxon>
        <taxon>Amoebozoa</taxon>
        <taxon>Evosea</taxon>
        <taxon>Eumycetozoa</taxon>
        <taxon>Dictyostelia</taxon>
        <taxon>Dictyosteliales</taxon>
        <taxon>Dictyosteliaceae</taxon>
        <taxon>Dictyostelium</taxon>
    </lineage>
</organism>
<evidence type="ECO:0000256" key="3">
    <source>
        <dbReference type="ARBA" id="ARBA00008919"/>
    </source>
</evidence>
<evidence type="ECO:0000259" key="15">
    <source>
        <dbReference type="Pfam" id="PF00852"/>
    </source>
</evidence>
<evidence type="ECO:0000256" key="14">
    <source>
        <dbReference type="RuleBase" id="RU003832"/>
    </source>
</evidence>
<dbReference type="STRING" id="44689.Q54BB7"/>
<keyword evidence="10 14" id="KW-0472">Membrane</keyword>
<reference evidence="16 17" key="1">
    <citation type="journal article" date="2005" name="Nature">
        <title>The genome of the social amoeba Dictyostelium discoideum.</title>
        <authorList>
            <consortium name="The Dictyostelium discoideum Sequencing Consortium"/>
            <person name="Eichinger L."/>
            <person name="Pachebat J.A."/>
            <person name="Glockner G."/>
            <person name="Rajandream M.A."/>
            <person name="Sucgang R."/>
            <person name="Berriman M."/>
            <person name="Song J."/>
            <person name="Olsen R."/>
            <person name="Szafranski K."/>
            <person name="Xu Q."/>
            <person name="Tunggal B."/>
            <person name="Kummerfeld S."/>
            <person name="Madera M."/>
            <person name="Konfortov B.A."/>
            <person name="Rivero F."/>
            <person name="Bankier A.T."/>
            <person name="Lehmann R."/>
            <person name="Hamlin N."/>
            <person name="Davies R."/>
            <person name="Gaudet P."/>
            <person name="Fey P."/>
            <person name="Pilcher K."/>
            <person name="Chen G."/>
            <person name="Saunders D."/>
            <person name="Sodergren E."/>
            <person name="Davis P."/>
            <person name="Kerhornou A."/>
            <person name="Nie X."/>
            <person name="Hall N."/>
            <person name="Anjard C."/>
            <person name="Hemphill L."/>
            <person name="Bason N."/>
            <person name="Farbrother P."/>
            <person name="Desany B."/>
            <person name="Just E."/>
            <person name="Morio T."/>
            <person name="Rost R."/>
            <person name="Churcher C."/>
            <person name="Cooper J."/>
            <person name="Haydock S."/>
            <person name="van Driessche N."/>
            <person name="Cronin A."/>
            <person name="Goodhead I."/>
            <person name="Muzny D."/>
            <person name="Mourier T."/>
            <person name="Pain A."/>
            <person name="Lu M."/>
            <person name="Harper D."/>
            <person name="Lindsay R."/>
            <person name="Hauser H."/>
            <person name="James K."/>
            <person name="Quiles M."/>
            <person name="Madan Babu M."/>
            <person name="Saito T."/>
            <person name="Buchrieser C."/>
            <person name="Wardroper A."/>
            <person name="Felder M."/>
            <person name="Thangavelu M."/>
            <person name="Johnson D."/>
            <person name="Knights A."/>
            <person name="Loulseged H."/>
            <person name="Mungall K."/>
            <person name="Oliver K."/>
            <person name="Price C."/>
            <person name="Quail M.A."/>
            <person name="Urushihara H."/>
            <person name="Hernandez J."/>
            <person name="Rabbinowitsch E."/>
            <person name="Steffen D."/>
            <person name="Sanders M."/>
            <person name="Ma J."/>
            <person name="Kohara Y."/>
            <person name="Sharp S."/>
            <person name="Simmonds M."/>
            <person name="Spiegler S."/>
            <person name="Tivey A."/>
            <person name="Sugano S."/>
            <person name="White B."/>
            <person name="Walker D."/>
            <person name="Woodward J."/>
            <person name="Winckler T."/>
            <person name="Tanaka Y."/>
            <person name="Shaulsky G."/>
            <person name="Schleicher M."/>
            <person name="Weinstock G."/>
            <person name="Rosenthal A."/>
            <person name="Cox E.C."/>
            <person name="Chisholm R.L."/>
            <person name="Gibbs R."/>
            <person name="Loomis W.F."/>
            <person name="Platzer M."/>
            <person name="Kay R.R."/>
            <person name="Williams J."/>
            <person name="Dear P.H."/>
            <person name="Noegel A.A."/>
            <person name="Barrell B."/>
            <person name="Kuspa A."/>
        </authorList>
    </citation>
    <scope>NUCLEOTIDE SEQUENCE [LARGE SCALE GENOMIC DNA]</scope>
    <source>
        <strain evidence="16 17">AX4</strain>
    </source>
</reference>
<evidence type="ECO:0000256" key="7">
    <source>
        <dbReference type="ARBA" id="ARBA00022968"/>
    </source>
</evidence>
<keyword evidence="8 14" id="KW-1133">Transmembrane helix</keyword>
<keyword evidence="9 14" id="KW-0333">Golgi apparatus</keyword>
<dbReference type="GO" id="GO:0071555">
    <property type="term" value="P:cell wall organization"/>
    <property type="evidence" value="ECO:0007669"/>
    <property type="project" value="UniProtKB-KW"/>
</dbReference>
<keyword evidence="7" id="KW-0735">Signal-anchor</keyword>
<protein>
    <recommendedName>
        <fullName evidence="14">Fucosyltransferase</fullName>
        <ecNumber evidence="14">2.4.1.-</ecNumber>
    </recommendedName>
</protein>
<dbReference type="VEuPathDB" id="AmoebaDB:DDB_G0293768"/>
<dbReference type="UniPathway" id="UPA00378"/>
<dbReference type="GO" id="GO:0000139">
    <property type="term" value="C:Golgi membrane"/>
    <property type="evidence" value="ECO:0007669"/>
    <property type="project" value="UniProtKB-SubCell"/>
</dbReference>
<dbReference type="HOGENOM" id="CLU_491298_0_0_1"/>
<dbReference type="GO" id="GO:0008417">
    <property type="term" value="F:fucosyltransferase activity"/>
    <property type="evidence" value="ECO:0007669"/>
    <property type="project" value="InterPro"/>
</dbReference>
<evidence type="ECO:0000256" key="11">
    <source>
        <dbReference type="ARBA" id="ARBA00023180"/>
    </source>
</evidence>
<dbReference type="dictyBase" id="DDB_G0293768">
    <property type="gene designation" value="fut9"/>
</dbReference>
<keyword evidence="6 14" id="KW-0812">Transmembrane</keyword>
<gene>
    <name evidence="16" type="primary">fut9</name>
    <name evidence="16" type="ORF">DDB_G0293768</name>
</gene>
<feature type="transmembrane region" description="Helical" evidence="14">
    <location>
        <begin position="7"/>
        <end position="26"/>
    </location>
</feature>
<feature type="domain" description="Fucosyltransferase C-terminal" evidence="15">
    <location>
        <begin position="266"/>
        <end position="438"/>
    </location>
</feature>
<sequence length="555" mass="63920">MLKKHRVLIIVIVMTLVVMISYSSILNINTAQTSINNQKNGVGNKNEEMDIDDMKNVENEKLDAEILRKQKRERQQNGENVFDANNIQVGLPDSNNNNLLFGNEDDIPIQTTLKKTDDKLLIECLVRASKQNNQLSIEKTKENWFTYMKKISSEKKEKCHYSNQRDYDEQPVRVVRQLTDFQENVECHLPCSSVHQGGAYIDSSIYSHSTCEKSMYETLENVRPYGRKYDIVATTDTKSDVPLGYYSWNEYPYFKKPIKKIHNKDQGLVAAFISNCGPQFRLDYMNKLIAAGIKVDSYGHCNHNKEQRKTKAQDYNGAKMEISSSYKFVMSFENSETDDYVTEKLFGVFTIGSVPIYHGAPNGKKFFPSPNAGIFVNDFESPEDLAAHLKFLDENDEEYEKCLQWKKTGPTKDWMVVMDQLKANGDCRTCIKVADLQRKEVGMVVNKNTSMQLVPKSFTPNDGIVVFIRERNTFWFTSVAIPYSTTYVELVEIFSNALNHKGEIYSANDLWSKEPIIDFKMKDKTIKLTQNQEIEVLFADLDFFWHSKKLPPGEE</sequence>
<dbReference type="Reactome" id="R-DDI-9037629">
    <property type="pathway name" value="Lewis blood group biosynthesis"/>
</dbReference>
<dbReference type="SUPFAM" id="SSF53756">
    <property type="entry name" value="UDP-Glycosyltransferase/glycogen phosphorylase"/>
    <property type="match status" value="1"/>
</dbReference>
<dbReference type="Proteomes" id="UP000002195">
    <property type="component" value="Unassembled WGS sequence"/>
</dbReference>
<evidence type="ECO:0000256" key="9">
    <source>
        <dbReference type="ARBA" id="ARBA00023034"/>
    </source>
</evidence>
<evidence type="ECO:0000256" key="4">
    <source>
        <dbReference type="ARBA" id="ARBA00022676"/>
    </source>
</evidence>
<dbReference type="KEGG" id="ddi:DDB_G0293768"/>
<evidence type="ECO:0000313" key="16">
    <source>
        <dbReference type="EMBL" id="EAL60561.1"/>
    </source>
</evidence>
<evidence type="ECO:0000256" key="5">
    <source>
        <dbReference type="ARBA" id="ARBA00022679"/>
    </source>
</evidence>
<dbReference type="RefSeq" id="XP_628977.1">
    <property type="nucleotide sequence ID" value="XM_628975.1"/>
</dbReference>
<dbReference type="Reactome" id="R-DDI-975578">
    <property type="pathway name" value="Reactions specific to the complex N-glycan synthesis pathway"/>
</dbReference>
<evidence type="ECO:0000256" key="10">
    <source>
        <dbReference type="ARBA" id="ARBA00023136"/>
    </source>
</evidence>
<evidence type="ECO:0000313" key="17">
    <source>
        <dbReference type="Proteomes" id="UP000002195"/>
    </source>
</evidence>
<comment type="caution">
    <text evidence="16">The sequence shown here is derived from an EMBL/GenBank/DDBJ whole genome shotgun (WGS) entry which is preliminary data.</text>
</comment>
<dbReference type="Gene3D" id="3.40.50.11660">
    <property type="entry name" value="Glycosyl transferase family 10, C-terminal domain"/>
    <property type="match status" value="1"/>
</dbReference>
<dbReference type="GO" id="GO:0032580">
    <property type="term" value="C:Golgi cisterna membrane"/>
    <property type="evidence" value="ECO:0007669"/>
    <property type="project" value="UniProtKB-SubCell"/>
</dbReference>
<keyword evidence="12" id="KW-0961">Cell wall biogenesis/degradation</keyword>
<evidence type="ECO:0000256" key="12">
    <source>
        <dbReference type="ARBA" id="ARBA00023316"/>
    </source>
</evidence>
<keyword evidence="17" id="KW-1185">Reference proteome</keyword>
<evidence type="ECO:0000256" key="1">
    <source>
        <dbReference type="ARBA" id="ARBA00004194"/>
    </source>
</evidence>
<comment type="subcellular location">
    <subcellularLocation>
        <location evidence="13">Endomembrane system</location>
        <topology evidence="13">Single-pass type II membrane protein</topology>
    </subcellularLocation>
    <subcellularLocation>
        <location evidence="1">Golgi apparatus membrane</location>
        <topology evidence="1">Single-pass membrane protein</topology>
    </subcellularLocation>
    <subcellularLocation>
        <location evidence="14">Golgi apparatus</location>
        <location evidence="14">Golgi stack membrane</location>
        <topology evidence="14">Single-pass type II membrane protein</topology>
    </subcellularLocation>
</comment>
<evidence type="ECO:0000256" key="13">
    <source>
        <dbReference type="ARBA" id="ARBA00060399"/>
    </source>
</evidence>
<dbReference type="AlphaFoldDB" id="Q54BB7"/>
<dbReference type="PhylomeDB" id="Q54BB7"/>
<accession>Q54BB7</accession>
<dbReference type="Pfam" id="PF00852">
    <property type="entry name" value="Glyco_transf_10"/>
    <property type="match status" value="1"/>
</dbReference>
<evidence type="ECO:0000256" key="2">
    <source>
        <dbReference type="ARBA" id="ARBA00004922"/>
    </source>
</evidence>
<proteinExistence type="inferred from homology"/>
<dbReference type="PANTHER" id="PTHR11929">
    <property type="entry name" value="ALPHA- 1,3 -FUCOSYLTRANSFERASE"/>
    <property type="match status" value="1"/>
</dbReference>
<dbReference type="PaxDb" id="44689-DDB0231840"/>
<keyword evidence="5 14" id="KW-0808">Transferase</keyword>
<keyword evidence="4 14" id="KW-0328">Glycosyltransferase</keyword>
<dbReference type="InParanoid" id="Q54BB7"/>
<comment type="similarity">
    <text evidence="3 14">Belongs to the glycosyltransferase 10 family.</text>
</comment>
<dbReference type="OMA" id="TGPTKDW"/>
<dbReference type="GeneID" id="8629408"/>